<feature type="domain" description="FecR protein" evidence="2">
    <location>
        <begin position="141"/>
        <end position="230"/>
    </location>
</feature>
<dbReference type="InterPro" id="IPR006860">
    <property type="entry name" value="FecR"/>
</dbReference>
<dbReference type="Proteomes" id="UP001589797">
    <property type="component" value="Unassembled WGS sequence"/>
</dbReference>
<comment type="caution">
    <text evidence="4">The sequence shown here is derived from an EMBL/GenBank/DDBJ whole genome shotgun (WGS) entry which is preliminary data.</text>
</comment>
<dbReference type="RefSeq" id="WP_382387175.1">
    <property type="nucleotide sequence ID" value="NZ_JBHLWI010000023.1"/>
</dbReference>
<reference evidence="4 5" key="1">
    <citation type="submission" date="2024-09" db="EMBL/GenBank/DDBJ databases">
        <authorList>
            <person name="Sun Q."/>
            <person name="Mori K."/>
        </authorList>
    </citation>
    <scope>NUCLEOTIDE SEQUENCE [LARGE SCALE GENOMIC DNA]</scope>
    <source>
        <strain evidence="4 5">CCM 7650</strain>
    </source>
</reference>
<evidence type="ECO:0000313" key="5">
    <source>
        <dbReference type="Proteomes" id="UP001589797"/>
    </source>
</evidence>
<dbReference type="Gene3D" id="3.55.50.30">
    <property type="match status" value="1"/>
</dbReference>
<evidence type="ECO:0000259" key="2">
    <source>
        <dbReference type="Pfam" id="PF04773"/>
    </source>
</evidence>
<dbReference type="Gene3D" id="2.60.120.1440">
    <property type="match status" value="1"/>
</dbReference>
<evidence type="ECO:0000313" key="4">
    <source>
        <dbReference type="EMBL" id="MFC0262727.1"/>
    </source>
</evidence>
<dbReference type="InterPro" id="IPR032508">
    <property type="entry name" value="FecR_C"/>
</dbReference>
<keyword evidence="5" id="KW-1185">Reference proteome</keyword>
<dbReference type="Pfam" id="PF04773">
    <property type="entry name" value="FecR"/>
    <property type="match status" value="1"/>
</dbReference>
<feature type="transmembrane region" description="Helical" evidence="1">
    <location>
        <begin position="92"/>
        <end position="114"/>
    </location>
</feature>
<dbReference type="PANTHER" id="PTHR30273">
    <property type="entry name" value="PERIPLASMIC SIGNAL SENSOR AND SIGMA FACTOR ACTIVATOR FECR-RELATED"/>
    <property type="match status" value="1"/>
</dbReference>
<dbReference type="EMBL" id="JBHLWI010000023">
    <property type="protein sequence ID" value="MFC0262727.1"/>
    <property type="molecule type" value="Genomic_DNA"/>
</dbReference>
<accession>A0ABV6FSF7</accession>
<dbReference type="PANTHER" id="PTHR30273:SF2">
    <property type="entry name" value="PROTEIN FECR"/>
    <property type="match status" value="1"/>
</dbReference>
<proteinExistence type="predicted"/>
<feature type="domain" description="Protein FecR C-terminal" evidence="3">
    <location>
        <begin position="272"/>
        <end position="340"/>
    </location>
</feature>
<gene>
    <name evidence="4" type="ORF">ACFFIP_08540</name>
</gene>
<dbReference type="Pfam" id="PF16344">
    <property type="entry name" value="FecR_C"/>
    <property type="match status" value="1"/>
</dbReference>
<keyword evidence="1" id="KW-1133">Transmembrane helix</keyword>
<sequence>MKYEDFDIEDFLKDEFFIHWVIYRDEDTVHFWEKWVQQHPKKRHAVYIAADIIRSIGYKEKVELDDKLYLETFENILLAENNQFEKTPPKSWWASLFHIRNIAAVFLISILFWLSWDIFLTPKRTDNKLQLEVEWITKTVPVGKKSVITLSDGSKIFMNSNSELSYPKVFSDTVRTVAVKGEAFFEVIKEERPFVVNVDGIKINVLGTSFNVKEMEEGKLSVALVTGKVRVNDDSGNQVNLHPKEMLVIRDNGPFIKTEFDSLEVLGWKNKYLIFKKENFNSVKKKLENWYGVEIEVKGWVNPRWTYSGMYQDEMLENVLKGISLTSGIHYSIKNKKVVISNVK</sequence>
<evidence type="ECO:0000259" key="3">
    <source>
        <dbReference type="Pfam" id="PF16344"/>
    </source>
</evidence>
<keyword evidence="1" id="KW-0812">Transmembrane</keyword>
<dbReference type="PIRSF" id="PIRSF018266">
    <property type="entry name" value="FecR"/>
    <property type="match status" value="1"/>
</dbReference>
<dbReference type="InterPro" id="IPR012373">
    <property type="entry name" value="Ferrdict_sens_TM"/>
</dbReference>
<evidence type="ECO:0000256" key="1">
    <source>
        <dbReference type="SAM" id="Phobius"/>
    </source>
</evidence>
<protein>
    <submittedName>
        <fullName evidence="4">FecR family protein</fullName>
    </submittedName>
</protein>
<name>A0ABV6FSF7_9BACT</name>
<organism evidence="4 5">
    <name type="scientific">Fontibacter flavus</name>
    <dbReference type="NCBI Taxonomy" id="654838"/>
    <lineage>
        <taxon>Bacteria</taxon>
        <taxon>Pseudomonadati</taxon>
        <taxon>Bacteroidota</taxon>
        <taxon>Cytophagia</taxon>
        <taxon>Cytophagales</taxon>
        <taxon>Cyclobacteriaceae</taxon>
        <taxon>Fontibacter</taxon>
    </lineage>
</organism>
<keyword evidence="1" id="KW-0472">Membrane</keyword>